<sequence length="606" mass="67724">MSTNPFNVRNPEHVDAEYIAENFVDVFTDFPRLQDAGNTFIHGARGTGKSMLLRSLEPRVMMLRLGRGTTLTSLPFLAVHVPLRRTEFAAPELTRSHGYAGTALGEHLLVMQVMLRIATLLHNLAGEIESKSARIFFSRFEELYRDCGGNRNTDCPLDAENAAIFLHIARICEMEAMAVRQYYVRSPFQPERTAYNGALTGFLDFLAPLASAVRQISGLPNVPLFVMLDDADNLPKAMQRVLNSWVSSRSTSDVCLKITTQLAYATRRTLDNRVIESPHDFAEVNLSSVYTSDYGSYSDRVRKIISKRLANVGCNEDVDIFFPRDERQAQRLAEIQAEIDGEHAARIDEGLTNGRRGAARARDERTRYAVPRLMRELTGSSRSGHTYSYAGFKSLVDLSSGVVRWFLEPASRMYDSVVSEGQPVVAQIPVAIQDKVVREWSTEFLESLVPSPDSEDADPTGLSSEEASLHALGHETESYTHLRNLVEALGRLFRSRLLDGDISEQRVISIVLRDTPTKKLKEVLDLGVRLGYLQRSDNAAKEALGGRKPRYVLAKRLGPHYRLDVSGYAAHLSVTSSDLALALDDPAIFVRRRAKQDDHPMLPLDL</sequence>
<evidence type="ECO:0000313" key="2">
    <source>
        <dbReference type="Proteomes" id="UP000245444"/>
    </source>
</evidence>
<accession>A0A2U8WY72</accession>
<dbReference type="EMBL" id="CP029553">
    <property type="protein sequence ID" value="AWN50252.1"/>
    <property type="molecule type" value="Genomic_DNA"/>
</dbReference>
<protein>
    <recommendedName>
        <fullName evidence="3">Orc1-like AAA ATPase domain-containing protein</fullName>
    </recommendedName>
</protein>
<dbReference type="Pfam" id="PF24389">
    <property type="entry name" value="ORC-CDC6-like"/>
    <property type="match status" value="1"/>
</dbReference>
<dbReference type="KEGG" id="mtea:DK419_25820"/>
<dbReference type="Proteomes" id="UP000245444">
    <property type="component" value="Chromosome"/>
</dbReference>
<keyword evidence="2" id="KW-1185">Reference proteome</keyword>
<dbReference type="RefSeq" id="WP_109962506.1">
    <property type="nucleotide sequence ID" value="NZ_CP029553.1"/>
</dbReference>
<gene>
    <name evidence="1" type="ORF">DK419_25820</name>
</gene>
<name>A0A2U8WY72_9HYPH</name>
<evidence type="ECO:0000313" key="1">
    <source>
        <dbReference type="EMBL" id="AWN50252.1"/>
    </source>
</evidence>
<dbReference type="InterPro" id="IPR027417">
    <property type="entry name" value="P-loop_NTPase"/>
</dbReference>
<reference evidence="1 2" key="1">
    <citation type="submission" date="2018-05" db="EMBL/GenBank/DDBJ databases">
        <title>Complete Genome Sequence of Methylobacterium sp. 17Sr1-28.</title>
        <authorList>
            <person name="Srinivasan S."/>
        </authorList>
    </citation>
    <scope>NUCLEOTIDE SEQUENCE [LARGE SCALE GENOMIC DNA]</scope>
    <source>
        <strain evidence="1 2">17Sr1-28</strain>
    </source>
</reference>
<proteinExistence type="predicted"/>
<dbReference type="InterPro" id="IPR056955">
    <property type="entry name" value="ORC-CDC6-like"/>
</dbReference>
<organism evidence="1 2">
    <name type="scientific">Methylobacterium terrae</name>
    <dbReference type="NCBI Taxonomy" id="2202827"/>
    <lineage>
        <taxon>Bacteria</taxon>
        <taxon>Pseudomonadati</taxon>
        <taxon>Pseudomonadota</taxon>
        <taxon>Alphaproteobacteria</taxon>
        <taxon>Hyphomicrobiales</taxon>
        <taxon>Methylobacteriaceae</taxon>
        <taxon>Methylobacterium</taxon>
    </lineage>
</organism>
<dbReference type="AlphaFoldDB" id="A0A2U8WY72"/>
<dbReference type="SUPFAM" id="SSF52540">
    <property type="entry name" value="P-loop containing nucleoside triphosphate hydrolases"/>
    <property type="match status" value="1"/>
</dbReference>
<evidence type="ECO:0008006" key="3">
    <source>
        <dbReference type="Google" id="ProtNLM"/>
    </source>
</evidence>
<dbReference type="OrthoDB" id="8432819at2"/>